<accession>A0ABW9P3E6</accession>
<evidence type="ECO:0000313" key="4">
    <source>
        <dbReference type="Proteomes" id="UP000460558"/>
    </source>
</evidence>
<evidence type="ECO:0000256" key="1">
    <source>
        <dbReference type="SAM" id="MobiDB-lite"/>
    </source>
</evidence>
<dbReference type="Proteomes" id="UP000460558">
    <property type="component" value="Unassembled WGS sequence"/>
</dbReference>
<name>A0ABW9P3E6_9ACTN</name>
<keyword evidence="2" id="KW-1133">Transmembrane helix</keyword>
<gene>
    <name evidence="3" type="ORF">FFZ77_32400</name>
</gene>
<sequence>MSTLTHAPDRAGSRRRSGPRPRGLVWLMLRQHRVMLLMVTALTVLGALWIVYQRGVAL</sequence>
<dbReference type="EMBL" id="VDEQ01000406">
    <property type="protein sequence ID" value="MQS40118.1"/>
    <property type="molecule type" value="Genomic_DNA"/>
</dbReference>
<feature type="non-terminal residue" evidence="3">
    <location>
        <position position="58"/>
    </location>
</feature>
<keyword evidence="4" id="KW-1185">Reference proteome</keyword>
<proteinExistence type="predicted"/>
<evidence type="ECO:0000256" key="2">
    <source>
        <dbReference type="SAM" id="Phobius"/>
    </source>
</evidence>
<reference evidence="3 4" key="1">
    <citation type="submission" date="2019-06" db="EMBL/GenBank/DDBJ databases">
        <title>Comparative genomics and metabolomics analyses of clavulanic acid producing Streptomyces species provides insight into specialized metabolism and evolution of beta-lactam biosynthetic gene clusters.</title>
        <authorList>
            <person name="Moore M.A."/>
            <person name="Cruz-Morales P."/>
            <person name="Barona Gomez F."/>
            <person name="Kapil T."/>
        </authorList>
    </citation>
    <scope>NUCLEOTIDE SEQUENCE [LARGE SCALE GENOMIC DNA]</scope>
    <source>
        <strain evidence="3 4">T-272</strain>
    </source>
</reference>
<keyword evidence="2" id="KW-0472">Membrane</keyword>
<comment type="caution">
    <text evidence="3">The sequence shown here is derived from an EMBL/GenBank/DDBJ whole genome shotgun (WGS) entry which is preliminary data.</text>
</comment>
<organism evidence="3 4">
    <name type="scientific">Streptomyces katsurahamanus</name>
    <dbReference type="NCBI Taxonomy" id="2577098"/>
    <lineage>
        <taxon>Bacteria</taxon>
        <taxon>Bacillati</taxon>
        <taxon>Actinomycetota</taxon>
        <taxon>Actinomycetes</taxon>
        <taxon>Kitasatosporales</taxon>
        <taxon>Streptomycetaceae</taxon>
        <taxon>Streptomyces</taxon>
    </lineage>
</organism>
<protein>
    <submittedName>
        <fullName evidence="3">ABC transporter permease</fullName>
    </submittedName>
</protein>
<evidence type="ECO:0000313" key="3">
    <source>
        <dbReference type="EMBL" id="MQS40118.1"/>
    </source>
</evidence>
<keyword evidence="2" id="KW-0812">Transmembrane</keyword>
<feature type="region of interest" description="Disordered" evidence="1">
    <location>
        <begin position="1"/>
        <end position="20"/>
    </location>
</feature>
<feature type="transmembrane region" description="Helical" evidence="2">
    <location>
        <begin position="34"/>
        <end position="52"/>
    </location>
</feature>